<keyword evidence="3" id="KW-1185">Reference proteome</keyword>
<sequence>MQNNINFGGNQRWAAVSDSFNQRLAGSMRLPLFARLVFLAEARMNRIGHAEFATGELESLLPTVDRKTGEIRYPSQNTICKAIKVAIEEGFFTKESSVRCLVFHGNDVQRSAKASSSCVHHGIKRDWDGLVKPVSLVKAESPQESTEVQEDQEGTTEAQTATETPSQPCSDDTDHEATDEQKEEETMPIEEDQPLDIEAWFKRDDIAEVSKNVAAYGITYRKGHPYAYILAVAEEAAKEEYDLWGNNFNMRYTYAAENVEELSIPLRDTRTLVDTDAW</sequence>
<accession>A0ABV2YAI0</accession>
<organism evidence="2 3">
    <name type="scientific">Streptomyces fragilis</name>
    <dbReference type="NCBI Taxonomy" id="67301"/>
    <lineage>
        <taxon>Bacteria</taxon>
        <taxon>Bacillati</taxon>
        <taxon>Actinomycetota</taxon>
        <taxon>Actinomycetes</taxon>
        <taxon>Kitasatosporales</taxon>
        <taxon>Streptomycetaceae</taxon>
        <taxon>Streptomyces</taxon>
    </lineage>
</organism>
<reference evidence="2 3" key="1">
    <citation type="submission" date="2024-06" db="EMBL/GenBank/DDBJ databases">
        <title>The Natural Products Discovery Center: Release of the First 8490 Sequenced Strains for Exploring Actinobacteria Biosynthetic Diversity.</title>
        <authorList>
            <person name="Kalkreuter E."/>
            <person name="Kautsar S.A."/>
            <person name="Yang D."/>
            <person name="Bader C.D."/>
            <person name="Teijaro C.N."/>
            <person name="Fluegel L."/>
            <person name="Davis C.M."/>
            <person name="Simpson J.R."/>
            <person name="Lauterbach L."/>
            <person name="Steele A.D."/>
            <person name="Gui C."/>
            <person name="Meng S."/>
            <person name="Li G."/>
            <person name="Viehrig K."/>
            <person name="Ye F."/>
            <person name="Su P."/>
            <person name="Kiefer A.F."/>
            <person name="Nichols A."/>
            <person name="Cepeda A.J."/>
            <person name="Yan W."/>
            <person name="Fan B."/>
            <person name="Jiang Y."/>
            <person name="Adhikari A."/>
            <person name="Zheng C.-J."/>
            <person name="Schuster L."/>
            <person name="Cowan T.M."/>
            <person name="Smanski M.J."/>
            <person name="Chevrette M.G."/>
            <person name="De Carvalho L.P.S."/>
            <person name="Shen B."/>
        </authorList>
    </citation>
    <scope>NUCLEOTIDE SEQUENCE [LARGE SCALE GENOMIC DNA]</scope>
    <source>
        <strain evidence="2 3">NPDC038104</strain>
    </source>
</reference>
<protein>
    <submittedName>
        <fullName evidence="2">Uncharacterized protein</fullName>
    </submittedName>
</protein>
<dbReference type="EMBL" id="JBEZUR010000001">
    <property type="protein sequence ID" value="MEU3552731.1"/>
    <property type="molecule type" value="Genomic_DNA"/>
</dbReference>
<feature type="region of interest" description="Disordered" evidence="1">
    <location>
        <begin position="139"/>
        <end position="192"/>
    </location>
</feature>
<comment type="caution">
    <text evidence="2">The sequence shown here is derived from an EMBL/GenBank/DDBJ whole genome shotgun (WGS) entry which is preliminary data.</text>
</comment>
<name>A0ABV2YAI0_9ACTN</name>
<proteinExistence type="predicted"/>
<gene>
    <name evidence="2" type="ORF">AB0E65_00615</name>
</gene>
<dbReference type="RefSeq" id="WP_159105627.1">
    <property type="nucleotide sequence ID" value="NZ_BEVZ01000003.1"/>
</dbReference>
<evidence type="ECO:0000256" key="1">
    <source>
        <dbReference type="SAM" id="MobiDB-lite"/>
    </source>
</evidence>
<evidence type="ECO:0000313" key="3">
    <source>
        <dbReference type="Proteomes" id="UP001550850"/>
    </source>
</evidence>
<evidence type="ECO:0000313" key="2">
    <source>
        <dbReference type="EMBL" id="MEU3552731.1"/>
    </source>
</evidence>
<feature type="compositionally biased region" description="Acidic residues" evidence="1">
    <location>
        <begin position="181"/>
        <end position="192"/>
    </location>
</feature>
<dbReference type="Proteomes" id="UP001550850">
    <property type="component" value="Unassembled WGS sequence"/>
</dbReference>
<feature type="compositionally biased region" description="Low complexity" evidence="1">
    <location>
        <begin position="155"/>
        <end position="164"/>
    </location>
</feature>